<accession>A0ABY9XAE2</accession>
<name>A0ABY9XAE2_9BACT</name>
<proteinExistence type="predicted"/>
<dbReference type="Proteomes" id="UP001611383">
    <property type="component" value="Chromosome"/>
</dbReference>
<protein>
    <submittedName>
        <fullName evidence="2">Uncharacterized protein</fullName>
    </submittedName>
</protein>
<evidence type="ECO:0000313" key="2">
    <source>
        <dbReference type="EMBL" id="WNG52377.1"/>
    </source>
</evidence>
<gene>
    <name evidence="2" type="ORF">F0U60_13935</name>
</gene>
<evidence type="ECO:0000313" key="3">
    <source>
        <dbReference type="Proteomes" id="UP001611383"/>
    </source>
</evidence>
<evidence type="ECO:0000256" key="1">
    <source>
        <dbReference type="SAM" id="MobiDB-lite"/>
    </source>
</evidence>
<sequence>MGDQLQEAVTRAANEWGPDKLSRNERSAINDAVKKGEYWLARLLEREARGRFVQSRVKKQFEQHYDFSLSKGTDVVDPATNRRYEILSGTESNLGRHGRRMAGELFRMLTF</sequence>
<reference evidence="2 3" key="1">
    <citation type="submission" date="2019-08" db="EMBL/GenBank/DDBJ databases">
        <title>Archangium and Cystobacter genomes.</title>
        <authorList>
            <person name="Chen I.-C.K."/>
            <person name="Wielgoss S."/>
        </authorList>
    </citation>
    <scope>NUCLEOTIDE SEQUENCE [LARGE SCALE GENOMIC DNA]</scope>
    <source>
        <strain evidence="2 3">Cbm 6</strain>
    </source>
</reference>
<keyword evidence="3" id="KW-1185">Reference proteome</keyword>
<organism evidence="2 3">
    <name type="scientific">Archangium minus</name>
    <dbReference type="NCBI Taxonomy" id="83450"/>
    <lineage>
        <taxon>Bacteria</taxon>
        <taxon>Pseudomonadati</taxon>
        <taxon>Myxococcota</taxon>
        <taxon>Myxococcia</taxon>
        <taxon>Myxococcales</taxon>
        <taxon>Cystobacterineae</taxon>
        <taxon>Archangiaceae</taxon>
        <taxon>Archangium</taxon>
    </lineage>
</organism>
<feature type="region of interest" description="Disordered" evidence="1">
    <location>
        <begin position="1"/>
        <end position="24"/>
    </location>
</feature>
<dbReference type="EMBL" id="CP043494">
    <property type="protein sequence ID" value="WNG52377.1"/>
    <property type="molecule type" value="Genomic_DNA"/>
</dbReference>